<evidence type="ECO:0000313" key="2">
    <source>
        <dbReference type="EMBL" id="MCQ5341856.1"/>
    </source>
</evidence>
<dbReference type="Proteomes" id="UP001206692">
    <property type="component" value="Unassembled WGS sequence"/>
</dbReference>
<accession>A0ABT1SPR8</accession>
<sequence>MKKWQLLLVALCLTAGTMTAMADDVSESTQPKKESAVVLTDPTVNMKNLNDFFIMEGRTYDKVTGLLTALPPQTTGLTGSYYFRVDKQIVGDYFYHVKAYDTDSHVLLGNYFVAKDESSAWKLQSNQQASLIYGSAEKLMDKVEVVVYPPKIPIGSYGIIRVHVPGMIPYDIKATSLNTKIADITDHMNIRPLEAGKVDLVVDVKIGDAVRTVTKEITVIDEADKRTESRSRNNPTVGVGIGIGWGSGWHHGGGIGIGVGPWW</sequence>
<evidence type="ECO:0000313" key="3">
    <source>
        <dbReference type="Proteomes" id="UP001206692"/>
    </source>
</evidence>
<feature type="chain" id="PRO_5045916465" evidence="1">
    <location>
        <begin position="23"/>
        <end position="263"/>
    </location>
</feature>
<dbReference type="RefSeq" id="WP_062411816.1">
    <property type="nucleotide sequence ID" value="NZ_JAJCIO010000002.1"/>
</dbReference>
<name>A0ABT1SPR8_9FIRM</name>
<keyword evidence="1" id="KW-0732">Signal</keyword>
<keyword evidence="3" id="KW-1185">Reference proteome</keyword>
<evidence type="ECO:0000256" key="1">
    <source>
        <dbReference type="SAM" id="SignalP"/>
    </source>
</evidence>
<organism evidence="2 3">
    <name type="scientific">Megasphaera massiliensis</name>
    <dbReference type="NCBI Taxonomy" id="1232428"/>
    <lineage>
        <taxon>Bacteria</taxon>
        <taxon>Bacillati</taxon>
        <taxon>Bacillota</taxon>
        <taxon>Negativicutes</taxon>
        <taxon>Veillonellales</taxon>
        <taxon>Veillonellaceae</taxon>
        <taxon>Megasphaera</taxon>
    </lineage>
</organism>
<comment type="caution">
    <text evidence="2">The sequence shown here is derived from an EMBL/GenBank/DDBJ whole genome shotgun (WGS) entry which is preliminary data.</text>
</comment>
<feature type="signal peptide" evidence="1">
    <location>
        <begin position="1"/>
        <end position="22"/>
    </location>
</feature>
<dbReference type="EMBL" id="JANGEW010000002">
    <property type="protein sequence ID" value="MCQ5341856.1"/>
    <property type="molecule type" value="Genomic_DNA"/>
</dbReference>
<protein>
    <submittedName>
        <fullName evidence="2">Uncharacterized protein</fullName>
    </submittedName>
</protein>
<gene>
    <name evidence="2" type="ORF">NE675_02225</name>
</gene>
<reference evidence="2 3" key="1">
    <citation type="submission" date="2022-06" db="EMBL/GenBank/DDBJ databases">
        <title>Isolation of gut microbiota from human fecal samples.</title>
        <authorList>
            <person name="Pamer E.G."/>
            <person name="Barat B."/>
            <person name="Waligurski E."/>
            <person name="Medina S."/>
            <person name="Paddock L."/>
            <person name="Mostad J."/>
        </authorList>
    </citation>
    <scope>NUCLEOTIDE SEQUENCE [LARGE SCALE GENOMIC DNA]</scope>
    <source>
        <strain evidence="2 3">DFI.1.1</strain>
    </source>
</reference>
<proteinExistence type="predicted"/>